<reference evidence="3 4" key="1">
    <citation type="submission" date="2019-02" db="EMBL/GenBank/DDBJ databases">
        <title>Deep-cultivation of Planctomycetes and their phenomic and genomic characterization uncovers novel biology.</title>
        <authorList>
            <person name="Wiegand S."/>
            <person name="Jogler M."/>
            <person name="Boedeker C."/>
            <person name="Pinto D."/>
            <person name="Vollmers J."/>
            <person name="Rivas-Marin E."/>
            <person name="Kohn T."/>
            <person name="Peeters S.H."/>
            <person name="Heuer A."/>
            <person name="Rast P."/>
            <person name="Oberbeckmann S."/>
            <person name="Bunk B."/>
            <person name="Jeske O."/>
            <person name="Meyerdierks A."/>
            <person name="Storesund J.E."/>
            <person name="Kallscheuer N."/>
            <person name="Luecker S."/>
            <person name="Lage O.M."/>
            <person name="Pohl T."/>
            <person name="Merkel B.J."/>
            <person name="Hornburger P."/>
            <person name="Mueller R.-W."/>
            <person name="Bruemmer F."/>
            <person name="Labrenz M."/>
            <person name="Spormann A.M."/>
            <person name="Op den Camp H."/>
            <person name="Overmann J."/>
            <person name="Amann R."/>
            <person name="Jetten M.S.M."/>
            <person name="Mascher T."/>
            <person name="Medema M.H."/>
            <person name="Devos D.P."/>
            <person name="Kaster A.-K."/>
            <person name="Ovreas L."/>
            <person name="Rohde M."/>
            <person name="Galperin M.Y."/>
            <person name="Jogler C."/>
        </authorList>
    </citation>
    <scope>NUCLEOTIDE SEQUENCE [LARGE SCALE GENOMIC DNA]</scope>
    <source>
        <strain evidence="3 4">Poly30</strain>
    </source>
</reference>
<feature type="domain" description="3-keto-alpha-glucoside-1,2-lyase/3-keto-2-hydroxy-glucal hydratase" evidence="2">
    <location>
        <begin position="27"/>
        <end position="210"/>
    </location>
</feature>
<dbReference type="Pfam" id="PF06439">
    <property type="entry name" value="3keto-disac_hyd"/>
    <property type="match status" value="2"/>
</dbReference>
<name>A0A518EYP6_9BACT</name>
<evidence type="ECO:0000313" key="4">
    <source>
        <dbReference type="Proteomes" id="UP000320390"/>
    </source>
</evidence>
<feature type="domain" description="3-keto-alpha-glucoside-1,2-lyase/3-keto-2-hydroxy-glucal hydratase" evidence="2">
    <location>
        <begin position="217"/>
        <end position="399"/>
    </location>
</feature>
<feature type="signal peptide" evidence="1">
    <location>
        <begin position="1"/>
        <end position="20"/>
    </location>
</feature>
<dbReference type="OrthoDB" id="9780017at2"/>
<keyword evidence="1" id="KW-0732">Signal</keyword>
<feature type="chain" id="PRO_5021776764" description="3-keto-alpha-glucoside-1,2-lyase/3-keto-2-hydroxy-glucal hydratase domain-containing protein" evidence="1">
    <location>
        <begin position="21"/>
        <end position="403"/>
    </location>
</feature>
<dbReference type="SUPFAM" id="SSF49899">
    <property type="entry name" value="Concanavalin A-like lectins/glucanases"/>
    <property type="match status" value="1"/>
</dbReference>
<evidence type="ECO:0000256" key="1">
    <source>
        <dbReference type="SAM" id="SignalP"/>
    </source>
</evidence>
<dbReference type="Gene3D" id="2.60.120.560">
    <property type="entry name" value="Exo-inulinase, domain 1"/>
    <property type="match status" value="2"/>
</dbReference>
<accession>A0A518EYP6</accession>
<keyword evidence="4" id="KW-1185">Reference proteome</keyword>
<dbReference type="AlphaFoldDB" id="A0A518EYP6"/>
<gene>
    <name evidence="3" type="ORF">Poly30_47670</name>
</gene>
<organism evidence="3 4">
    <name type="scientific">Saltatorellus ferox</name>
    <dbReference type="NCBI Taxonomy" id="2528018"/>
    <lineage>
        <taxon>Bacteria</taxon>
        <taxon>Pseudomonadati</taxon>
        <taxon>Planctomycetota</taxon>
        <taxon>Planctomycetia</taxon>
        <taxon>Planctomycetia incertae sedis</taxon>
        <taxon>Saltatorellus</taxon>
    </lineage>
</organism>
<dbReference type="EMBL" id="CP036434">
    <property type="protein sequence ID" value="QDV09210.1"/>
    <property type="molecule type" value="Genomic_DNA"/>
</dbReference>
<dbReference type="Proteomes" id="UP000320390">
    <property type="component" value="Chromosome"/>
</dbReference>
<dbReference type="InterPro" id="IPR013320">
    <property type="entry name" value="ConA-like_dom_sf"/>
</dbReference>
<protein>
    <recommendedName>
        <fullName evidence="2">3-keto-alpha-glucoside-1,2-lyase/3-keto-2-hydroxy-glucal hydratase domain-containing protein</fullName>
    </recommendedName>
</protein>
<sequence length="403" mass="44833" precursor="true">MTSTFSTVLPALIACGLASASAPPTNEWISLFDGHTLEGWTQLNGTATYEVQDGAIVGTTAEGSPNSFLCSDRFFGDFELEFDVKLLNDELNSGVQIRSHSFPTHNSGRVHGYQVEISTNGAAGFIYDEARRGWLSENREDPVKNAAFQNGEWNHYRVICLGPTMRTWINGIPIATVVDSVSPAGFLGLQVHSVGGDPKWQVAWRNLRLRELGDGGGFVELFNGKDMTGWKVNENPESVRVQDGALVVQGNRAHVFYDGPVYHHDFKNFELRTLIRTKPGSNSGVYFHTKFQEEGWPERGYEVQVNNSQSDWRRTGGLYGIDDIKEPPAKDDEWFAMNVRVVGKHVTVSVDGKPLIDYLEPEGVERIPQFAGRLIDRGTFALQAHDPGSEVWYKSISVRPLPE</sequence>
<dbReference type="InterPro" id="IPR010496">
    <property type="entry name" value="AL/BT2_dom"/>
</dbReference>
<evidence type="ECO:0000259" key="2">
    <source>
        <dbReference type="Pfam" id="PF06439"/>
    </source>
</evidence>
<dbReference type="GO" id="GO:0016787">
    <property type="term" value="F:hydrolase activity"/>
    <property type="evidence" value="ECO:0007669"/>
    <property type="project" value="InterPro"/>
</dbReference>
<proteinExistence type="predicted"/>
<evidence type="ECO:0000313" key="3">
    <source>
        <dbReference type="EMBL" id="QDV09210.1"/>
    </source>
</evidence>